<sequence length="143" mass="16943">MLSIANQFNMEIDQMDVTTTFLHGDLEEEIYMEQPKGFEIKGKKEMVYKLVKSLYGLKQAPRQWNRKFDAFMINHEFNRSYHDTYLYYKGSSIKDVIYLLLYVDDMLILSQEISRVDMVKDLLKTKFEMKDLGNAFKILGISI</sequence>
<dbReference type="InterPro" id="IPR013103">
    <property type="entry name" value="RVT_2"/>
</dbReference>
<keyword evidence="3" id="KW-1185">Reference proteome</keyword>
<organism evidence="2 3">
    <name type="scientific">Cannabis sativa</name>
    <name type="common">Hemp</name>
    <name type="synonym">Marijuana</name>
    <dbReference type="NCBI Taxonomy" id="3483"/>
    <lineage>
        <taxon>Eukaryota</taxon>
        <taxon>Viridiplantae</taxon>
        <taxon>Streptophyta</taxon>
        <taxon>Embryophyta</taxon>
        <taxon>Tracheophyta</taxon>
        <taxon>Spermatophyta</taxon>
        <taxon>Magnoliopsida</taxon>
        <taxon>eudicotyledons</taxon>
        <taxon>Gunneridae</taxon>
        <taxon>Pentapetalae</taxon>
        <taxon>rosids</taxon>
        <taxon>fabids</taxon>
        <taxon>Rosales</taxon>
        <taxon>Cannabaceae</taxon>
        <taxon>Cannabis</taxon>
    </lineage>
</organism>
<evidence type="ECO:0000313" key="2">
    <source>
        <dbReference type="EnsemblPlants" id="cds.evm.model.09.195"/>
    </source>
</evidence>
<dbReference type="OMA" id="AFMINHE"/>
<feature type="domain" description="Reverse transcriptase Ty1/copia-type" evidence="1">
    <location>
        <begin position="2"/>
        <end position="143"/>
    </location>
</feature>
<dbReference type="SUPFAM" id="SSF56672">
    <property type="entry name" value="DNA/RNA polymerases"/>
    <property type="match status" value="1"/>
</dbReference>
<dbReference type="Pfam" id="PF07727">
    <property type="entry name" value="RVT_2"/>
    <property type="match status" value="1"/>
</dbReference>
<dbReference type="AlphaFoldDB" id="A0A803QFD1"/>
<dbReference type="Gramene" id="evm.model.09.195">
    <property type="protein sequence ID" value="cds.evm.model.09.195"/>
    <property type="gene ID" value="evm.TU.09.195"/>
</dbReference>
<proteinExistence type="predicted"/>
<dbReference type="EnsemblPlants" id="evm.model.09.195">
    <property type="protein sequence ID" value="cds.evm.model.09.195"/>
    <property type="gene ID" value="evm.TU.09.195"/>
</dbReference>
<dbReference type="EMBL" id="UZAU01000718">
    <property type="status" value="NOT_ANNOTATED_CDS"/>
    <property type="molecule type" value="Genomic_DNA"/>
</dbReference>
<dbReference type="Proteomes" id="UP000596661">
    <property type="component" value="Chromosome 9"/>
</dbReference>
<evidence type="ECO:0000259" key="1">
    <source>
        <dbReference type="Pfam" id="PF07727"/>
    </source>
</evidence>
<reference evidence="2" key="1">
    <citation type="submission" date="2018-11" db="EMBL/GenBank/DDBJ databases">
        <authorList>
            <person name="Grassa J C."/>
        </authorList>
    </citation>
    <scope>NUCLEOTIDE SEQUENCE [LARGE SCALE GENOMIC DNA]</scope>
</reference>
<accession>A0A803QFD1</accession>
<reference evidence="2" key="2">
    <citation type="submission" date="2021-03" db="UniProtKB">
        <authorList>
            <consortium name="EnsemblPlants"/>
        </authorList>
    </citation>
    <scope>IDENTIFICATION</scope>
</reference>
<dbReference type="InterPro" id="IPR043502">
    <property type="entry name" value="DNA/RNA_pol_sf"/>
</dbReference>
<protein>
    <recommendedName>
        <fullName evidence="1">Reverse transcriptase Ty1/copia-type domain-containing protein</fullName>
    </recommendedName>
</protein>
<name>A0A803QFD1_CANSA</name>
<evidence type="ECO:0000313" key="3">
    <source>
        <dbReference type="Proteomes" id="UP000596661"/>
    </source>
</evidence>